<proteinExistence type="predicted"/>
<dbReference type="EMBL" id="SNRW01010284">
    <property type="protein sequence ID" value="KAA6376786.1"/>
    <property type="molecule type" value="Genomic_DNA"/>
</dbReference>
<evidence type="ECO:0000256" key="1">
    <source>
        <dbReference type="SAM" id="MobiDB-lite"/>
    </source>
</evidence>
<dbReference type="Proteomes" id="UP000324800">
    <property type="component" value="Unassembled WGS sequence"/>
</dbReference>
<feature type="region of interest" description="Disordered" evidence="1">
    <location>
        <begin position="104"/>
        <end position="123"/>
    </location>
</feature>
<comment type="caution">
    <text evidence="2">The sequence shown here is derived from an EMBL/GenBank/DDBJ whole genome shotgun (WGS) entry which is preliminary data.</text>
</comment>
<dbReference type="AlphaFoldDB" id="A0A5J4V1E0"/>
<gene>
    <name evidence="2" type="ORF">EZS28_027686</name>
</gene>
<sequence>MSPTYCNVQRYPTCSYHITQNNAIYNGIHQKNIIDKMPFLLQRPSLPSLYERNITTINKLESANFGKIWMEGFKKRLTQFQFNNSSTLVGFSTQVRIKQACQSREEQRSYNKSQDVEEQSKGRRLFEPNGGRVQLVNCHYLTSDKEKRLSHEINQQAAKVNSENKKFIQQDAAKHDCMDGVVVYIVAILTTDASEALWGATLEILEPKREIKLLETQTFQLRLTQSDQRETAAIYLALCRLEKDLKNFKIITLRIQSNNSTAVSNLNRGTLIYGNDIHCISRPKEIQPGGKRVLRTIDKWILINQVGAAIRKVEDSAIQSRIDGHWNKMISNQIGEMRFLSDIDQSFQYKDVVVNQIPVGKCTDVLVPGGRMRELKRHLPPGDLLVALISGIKKKSSMKQLDKEDQVMMQSKILSKVGTLFGEDIDRKQDNLVRIGKVQEEHGEV</sequence>
<reference evidence="2 3" key="1">
    <citation type="submission" date="2019-03" db="EMBL/GenBank/DDBJ databases">
        <title>Single cell metagenomics reveals metabolic interactions within the superorganism composed of flagellate Streblomastix strix and complex community of Bacteroidetes bacteria on its surface.</title>
        <authorList>
            <person name="Treitli S.C."/>
            <person name="Kolisko M."/>
            <person name="Husnik F."/>
            <person name="Keeling P."/>
            <person name="Hampl V."/>
        </authorList>
    </citation>
    <scope>NUCLEOTIDE SEQUENCE [LARGE SCALE GENOMIC DNA]</scope>
    <source>
        <strain evidence="2">ST1C</strain>
    </source>
</reference>
<accession>A0A5J4V1E0</accession>
<evidence type="ECO:0000313" key="3">
    <source>
        <dbReference type="Proteomes" id="UP000324800"/>
    </source>
</evidence>
<protein>
    <recommendedName>
        <fullName evidence="4">Reverse transcriptase RNase H-like domain-containing protein</fullName>
    </recommendedName>
</protein>
<organism evidence="2 3">
    <name type="scientific">Streblomastix strix</name>
    <dbReference type="NCBI Taxonomy" id="222440"/>
    <lineage>
        <taxon>Eukaryota</taxon>
        <taxon>Metamonada</taxon>
        <taxon>Preaxostyla</taxon>
        <taxon>Oxymonadida</taxon>
        <taxon>Streblomastigidae</taxon>
        <taxon>Streblomastix</taxon>
    </lineage>
</organism>
<name>A0A5J4V1E0_9EUKA</name>
<evidence type="ECO:0008006" key="4">
    <source>
        <dbReference type="Google" id="ProtNLM"/>
    </source>
</evidence>
<evidence type="ECO:0000313" key="2">
    <source>
        <dbReference type="EMBL" id="KAA6376786.1"/>
    </source>
</evidence>